<evidence type="ECO:0000313" key="8">
    <source>
        <dbReference type="Proteomes" id="UP000433483"/>
    </source>
</evidence>
<proteinExistence type="predicted"/>
<dbReference type="Proteomes" id="UP000437068">
    <property type="component" value="Unassembled WGS sequence"/>
</dbReference>
<organism evidence="6 9">
    <name type="scientific">Phytophthora fragariae</name>
    <dbReference type="NCBI Taxonomy" id="53985"/>
    <lineage>
        <taxon>Eukaryota</taxon>
        <taxon>Sar</taxon>
        <taxon>Stramenopiles</taxon>
        <taxon>Oomycota</taxon>
        <taxon>Peronosporomycetes</taxon>
        <taxon>Peronosporales</taxon>
        <taxon>Peronosporaceae</taxon>
        <taxon>Phytophthora</taxon>
    </lineage>
</organism>
<evidence type="ECO:0000313" key="12">
    <source>
        <dbReference type="Proteomes" id="UP000441208"/>
    </source>
</evidence>
<dbReference type="AlphaFoldDB" id="A0A6A4E3C9"/>
<comment type="caution">
    <text evidence="6">The sequence shown here is derived from an EMBL/GenBank/DDBJ whole genome shotgun (WGS) entry which is preliminary data.</text>
</comment>
<name>A0A6A4E3C9_9STRA</name>
<dbReference type="Proteomes" id="UP000440732">
    <property type="component" value="Unassembled WGS sequence"/>
</dbReference>
<evidence type="ECO:0000313" key="3">
    <source>
        <dbReference type="EMBL" id="KAE9155804.1"/>
    </source>
</evidence>
<dbReference type="EMBL" id="QXGE01000335">
    <property type="protein sequence ID" value="KAE9315577.1"/>
    <property type="molecule type" value="Genomic_DNA"/>
</dbReference>
<evidence type="ECO:0000313" key="10">
    <source>
        <dbReference type="Proteomes" id="UP000440367"/>
    </source>
</evidence>
<gene>
    <name evidence="6" type="ORF">PF001_g7724</name>
    <name evidence="5" type="ORF">PF002_g279</name>
    <name evidence="4" type="ORF">PF005_g379</name>
    <name evidence="3" type="ORF">PF006_g256</name>
    <name evidence="2" type="ORF">PF007_g1020</name>
    <name evidence="1" type="ORF">PF009_g378</name>
</gene>
<dbReference type="EMBL" id="QXGA01000005">
    <property type="protein sequence ID" value="KAE9155804.1"/>
    <property type="molecule type" value="Genomic_DNA"/>
</dbReference>
<evidence type="ECO:0000313" key="9">
    <source>
        <dbReference type="Proteomes" id="UP000437068"/>
    </source>
</evidence>
<evidence type="ECO:0000313" key="4">
    <source>
        <dbReference type="EMBL" id="KAE9238084.1"/>
    </source>
</evidence>
<evidence type="ECO:0000313" key="5">
    <source>
        <dbReference type="EMBL" id="KAE9258252.1"/>
    </source>
</evidence>
<reference evidence="7 8" key="1">
    <citation type="submission" date="2018-08" db="EMBL/GenBank/DDBJ databases">
        <title>Genomic investigation of the strawberry pathogen Phytophthora fragariae indicates pathogenicity is determined by transcriptional variation in three key races.</title>
        <authorList>
            <person name="Adams T.M."/>
            <person name="Armitage A.D."/>
            <person name="Sobczyk M.K."/>
            <person name="Bates H.J."/>
            <person name="Dunwell J.M."/>
            <person name="Nellist C.F."/>
            <person name="Harrison R.J."/>
        </authorList>
    </citation>
    <scope>NUCLEOTIDE SEQUENCE [LARGE SCALE GENOMIC DNA]</scope>
    <source>
        <strain evidence="6 9">A4</strain>
        <strain evidence="5 10">BC-1</strain>
        <strain evidence="4 8">NOV-27</strain>
        <strain evidence="3 11">NOV-5</strain>
        <strain evidence="2 12">NOV-71</strain>
        <strain evidence="1 7">NOV-9</strain>
    </source>
</reference>
<dbReference type="Proteomes" id="UP000433483">
    <property type="component" value="Unassembled WGS sequence"/>
</dbReference>
<evidence type="ECO:0000313" key="7">
    <source>
        <dbReference type="Proteomes" id="UP000429523"/>
    </source>
</evidence>
<protein>
    <submittedName>
        <fullName evidence="6">Uncharacterized protein</fullName>
    </submittedName>
</protein>
<dbReference type="Proteomes" id="UP000440367">
    <property type="component" value="Unassembled WGS sequence"/>
</dbReference>
<accession>A0A6A4E3C9</accession>
<keyword evidence="8" id="KW-1185">Reference proteome</keyword>
<sequence>MAYHPYKPDASGYTALHRFAKRRDDAVVTLLPAMFVGSLTVGNRYVSNSAFTICGPTSLVIK</sequence>
<evidence type="ECO:0000313" key="11">
    <source>
        <dbReference type="Proteomes" id="UP000440732"/>
    </source>
</evidence>
<dbReference type="Proteomes" id="UP000441208">
    <property type="component" value="Unassembled WGS sequence"/>
</dbReference>
<evidence type="ECO:0000313" key="6">
    <source>
        <dbReference type="EMBL" id="KAE9315577.1"/>
    </source>
</evidence>
<dbReference type="Proteomes" id="UP000429523">
    <property type="component" value="Unassembled WGS sequence"/>
</dbReference>
<dbReference type="EMBL" id="QXFZ01000023">
    <property type="protein sequence ID" value="KAE9139439.1"/>
    <property type="molecule type" value="Genomic_DNA"/>
</dbReference>
<evidence type="ECO:0000313" key="1">
    <source>
        <dbReference type="EMBL" id="KAE8950093.1"/>
    </source>
</evidence>
<dbReference type="EMBL" id="QXGB01000007">
    <property type="protein sequence ID" value="KAE9238084.1"/>
    <property type="molecule type" value="Genomic_DNA"/>
</dbReference>
<dbReference type="EMBL" id="QXGD01000005">
    <property type="protein sequence ID" value="KAE9258252.1"/>
    <property type="molecule type" value="Genomic_DNA"/>
</dbReference>
<dbReference type="EMBL" id="QXGF01000007">
    <property type="protein sequence ID" value="KAE8950093.1"/>
    <property type="molecule type" value="Genomic_DNA"/>
</dbReference>
<evidence type="ECO:0000313" key="2">
    <source>
        <dbReference type="EMBL" id="KAE9139439.1"/>
    </source>
</evidence>